<dbReference type="Proteomes" id="UP000824890">
    <property type="component" value="Unassembled WGS sequence"/>
</dbReference>
<evidence type="ECO:0000313" key="2">
    <source>
        <dbReference type="EMBL" id="KAH0858781.1"/>
    </source>
</evidence>
<accession>A0ABQ7XS84</accession>
<feature type="transmembrane region" description="Helical" evidence="1">
    <location>
        <begin position="63"/>
        <end position="87"/>
    </location>
</feature>
<comment type="caution">
    <text evidence="2">The sequence shown here is derived from an EMBL/GenBank/DDBJ whole genome shotgun (WGS) entry which is preliminary data.</text>
</comment>
<name>A0ABQ7XS84_BRANA</name>
<keyword evidence="3" id="KW-1185">Reference proteome</keyword>
<evidence type="ECO:0000313" key="3">
    <source>
        <dbReference type="Proteomes" id="UP000824890"/>
    </source>
</evidence>
<sequence>MLSGLGVPSCAELHLFGLGQSLVVFEVVFLVVGLPLLLPSRLGFQDMVFGDLTSIARGRLHDLMISFCLPFQLSFNPACVSVTLSLFRHIWKIVSGLKYGLMFLGGWLHFSLNHSLVVFEVVFLVVGLPLLLPSRLGFQDMVFGDLTSIARGRLHDLMISFCLPFQLSFNPACVSVTLSLFRHVCHSSVLLRVCSVDLEDCFWSQVWTHVSRGLASFLPQSCCSLLPLNFVVLPRHRRLFVRCFLPLSWWLCLSFVMYVSSCFVFG</sequence>
<protein>
    <submittedName>
        <fullName evidence="2">Uncharacterized protein</fullName>
    </submittedName>
</protein>
<reference evidence="2 3" key="1">
    <citation type="submission" date="2021-05" db="EMBL/GenBank/DDBJ databases">
        <title>Genome Assembly of Synthetic Allotetraploid Brassica napus Reveals Homoeologous Exchanges between Subgenomes.</title>
        <authorList>
            <person name="Davis J.T."/>
        </authorList>
    </citation>
    <scope>NUCLEOTIDE SEQUENCE [LARGE SCALE GENOMIC DNA]</scope>
    <source>
        <strain evidence="3">cv. Da-Ae</strain>
        <tissue evidence="2">Seedling</tissue>
    </source>
</reference>
<keyword evidence="1" id="KW-0812">Transmembrane</keyword>
<keyword evidence="1" id="KW-0472">Membrane</keyword>
<feature type="transmembrane region" description="Helical" evidence="1">
    <location>
        <begin position="22"/>
        <end position="42"/>
    </location>
</feature>
<evidence type="ECO:0000256" key="1">
    <source>
        <dbReference type="SAM" id="Phobius"/>
    </source>
</evidence>
<feature type="transmembrane region" description="Helical" evidence="1">
    <location>
        <begin position="239"/>
        <end position="260"/>
    </location>
</feature>
<keyword evidence="1" id="KW-1133">Transmembrane helix</keyword>
<feature type="transmembrane region" description="Helical" evidence="1">
    <location>
        <begin position="107"/>
        <end position="132"/>
    </location>
</feature>
<proteinExistence type="predicted"/>
<organism evidence="2 3">
    <name type="scientific">Brassica napus</name>
    <name type="common">Rape</name>
    <dbReference type="NCBI Taxonomy" id="3708"/>
    <lineage>
        <taxon>Eukaryota</taxon>
        <taxon>Viridiplantae</taxon>
        <taxon>Streptophyta</taxon>
        <taxon>Embryophyta</taxon>
        <taxon>Tracheophyta</taxon>
        <taxon>Spermatophyta</taxon>
        <taxon>Magnoliopsida</taxon>
        <taxon>eudicotyledons</taxon>
        <taxon>Gunneridae</taxon>
        <taxon>Pentapetalae</taxon>
        <taxon>rosids</taxon>
        <taxon>malvids</taxon>
        <taxon>Brassicales</taxon>
        <taxon>Brassicaceae</taxon>
        <taxon>Brassiceae</taxon>
        <taxon>Brassica</taxon>
    </lineage>
</organism>
<gene>
    <name evidence="2" type="ORF">HID58_087042</name>
</gene>
<dbReference type="EMBL" id="JAGKQM010000019">
    <property type="protein sequence ID" value="KAH0858781.1"/>
    <property type="molecule type" value="Genomic_DNA"/>
</dbReference>